<protein>
    <submittedName>
        <fullName evidence="1">Uncharacterized protein</fullName>
    </submittedName>
</protein>
<proteinExistence type="predicted"/>
<keyword evidence="2" id="KW-1185">Reference proteome</keyword>
<evidence type="ECO:0000313" key="1">
    <source>
        <dbReference type="EMBL" id="KAE8715916.1"/>
    </source>
</evidence>
<comment type="caution">
    <text evidence="1">The sequence shown here is derived from an EMBL/GenBank/DDBJ whole genome shotgun (WGS) entry which is preliminary data.</text>
</comment>
<name>A0A6A3BFS0_HIBSY</name>
<organism evidence="1 2">
    <name type="scientific">Hibiscus syriacus</name>
    <name type="common">Rose of Sharon</name>
    <dbReference type="NCBI Taxonomy" id="106335"/>
    <lineage>
        <taxon>Eukaryota</taxon>
        <taxon>Viridiplantae</taxon>
        <taxon>Streptophyta</taxon>
        <taxon>Embryophyta</taxon>
        <taxon>Tracheophyta</taxon>
        <taxon>Spermatophyta</taxon>
        <taxon>Magnoliopsida</taxon>
        <taxon>eudicotyledons</taxon>
        <taxon>Gunneridae</taxon>
        <taxon>Pentapetalae</taxon>
        <taxon>rosids</taxon>
        <taxon>malvids</taxon>
        <taxon>Malvales</taxon>
        <taxon>Malvaceae</taxon>
        <taxon>Malvoideae</taxon>
        <taxon>Hibiscus</taxon>
    </lineage>
</organism>
<evidence type="ECO:0000313" key="2">
    <source>
        <dbReference type="Proteomes" id="UP000436088"/>
    </source>
</evidence>
<dbReference type="Gene3D" id="1.10.420.10">
    <property type="entry name" value="Peroxidase, domain 2"/>
    <property type="match status" value="1"/>
</dbReference>
<gene>
    <name evidence="1" type="ORF">F3Y22_tig00110159pilonHSYRG00201</name>
</gene>
<reference evidence="1" key="1">
    <citation type="submission" date="2019-09" db="EMBL/GenBank/DDBJ databases">
        <title>Draft genome information of white flower Hibiscus syriacus.</title>
        <authorList>
            <person name="Kim Y.-M."/>
        </authorList>
    </citation>
    <scope>NUCLEOTIDE SEQUENCE [LARGE SCALE GENOMIC DNA]</scope>
    <source>
        <strain evidence="1">YM2019G1</strain>
    </source>
</reference>
<dbReference type="Gene3D" id="1.10.520.10">
    <property type="match status" value="1"/>
</dbReference>
<dbReference type="EMBL" id="VEPZ02000856">
    <property type="protein sequence ID" value="KAE8715916.1"/>
    <property type="molecule type" value="Genomic_DNA"/>
</dbReference>
<dbReference type="AlphaFoldDB" id="A0A6A3BFS0"/>
<dbReference type="Proteomes" id="UP000436088">
    <property type="component" value="Unassembled WGS sequence"/>
</dbReference>
<accession>A0A6A3BFS0</accession>
<sequence>MVLSGGPTWDVPKEERWENVEASETIQLPAPTFKYLNCNCNKASLSEAYPWMTLRPHYWIFPLSSFQNRICNFNARHDIDPTMHPLFAESFKECLPDQKQGEECSATMDLSSTTFDNTTSS</sequence>